<evidence type="ECO:0008006" key="4">
    <source>
        <dbReference type="Google" id="ProtNLM"/>
    </source>
</evidence>
<reference evidence="2" key="1">
    <citation type="journal article" date="2019" name="G3 (Bethesda)">
        <title>Genome Assemblies of Two Rare Opportunistic Yeast Pathogens: Diutina rugosa (syn. Candida rugosa) and Trichomonascus ciferrii (syn. Candida ciferrii).</title>
        <authorList>
            <person name="Mixao V."/>
            <person name="Saus E."/>
            <person name="Hansen A.P."/>
            <person name="Lass-Florl C."/>
            <person name="Gabaldon T."/>
        </authorList>
    </citation>
    <scope>NUCLEOTIDE SEQUENCE</scope>
    <source>
        <strain evidence="2">CBS 4856</strain>
    </source>
</reference>
<evidence type="ECO:0000256" key="1">
    <source>
        <dbReference type="SAM" id="Phobius"/>
    </source>
</evidence>
<comment type="caution">
    <text evidence="2">The sequence shown here is derived from an EMBL/GenBank/DDBJ whole genome shotgun (WGS) entry which is preliminary data.</text>
</comment>
<dbReference type="PANTHER" id="PTHR12459:SF19">
    <property type="entry name" value="TRANSMEMBRANE PROTEIN 135 N-TERMINAL DOMAIN-CONTAINING PROTEIN"/>
    <property type="match status" value="1"/>
</dbReference>
<keyword evidence="3" id="KW-1185">Reference proteome</keyword>
<protein>
    <recommendedName>
        <fullName evidence="4">Transmembrane protein 135 N-terminal domain-containing protein</fullName>
    </recommendedName>
</protein>
<keyword evidence="1" id="KW-0812">Transmembrane</keyword>
<feature type="transmembrane region" description="Helical" evidence="1">
    <location>
        <begin position="56"/>
        <end position="78"/>
    </location>
</feature>
<organism evidence="2 3">
    <name type="scientific">Trichomonascus ciferrii</name>
    <dbReference type="NCBI Taxonomy" id="44093"/>
    <lineage>
        <taxon>Eukaryota</taxon>
        <taxon>Fungi</taxon>
        <taxon>Dikarya</taxon>
        <taxon>Ascomycota</taxon>
        <taxon>Saccharomycotina</taxon>
        <taxon>Dipodascomycetes</taxon>
        <taxon>Dipodascales</taxon>
        <taxon>Trichomonascaceae</taxon>
        <taxon>Trichomonascus</taxon>
        <taxon>Trichomonascus ciferrii complex</taxon>
    </lineage>
</organism>
<keyword evidence="1" id="KW-1133">Transmembrane helix</keyword>
<proteinExistence type="predicted"/>
<dbReference type="Proteomes" id="UP000761534">
    <property type="component" value="Unassembled WGS sequence"/>
</dbReference>
<evidence type="ECO:0000313" key="3">
    <source>
        <dbReference type="Proteomes" id="UP000761534"/>
    </source>
</evidence>
<dbReference type="AlphaFoldDB" id="A0A642V6X0"/>
<feature type="transmembrane region" description="Helical" evidence="1">
    <location>
        <begin position="90"/>
        <end position="110"/>
    </location>
</feature>
<dbReference type="InterPro" id="IPR026749">
    <property type="entry name" value="Tmem135"/>
</dbReference>
<keyword evidence="1" id="KW-0472">Membrane</keyword>
<dbReference type="PANTHER" id="PTHR12459">
    <property type="entry name" value="TRANSMEMBRANE PROTEIN 135-RELATED"/>
    <property type="match status" value="1"/>
</dbReference>
<feature type="transmembrane region" description="Helical" evidence="1">
    <location>
        <begin position="131"/>
        <end position="151"/>
    </location>
</feature>
<sequence length="498" mass="55395">MDKERVSGYIVRFIVSEREYAKVAERVSCKYLPRKEVVKDSGAPFPHRFVRKQTRLFVKVYVVLAAINGVSKLGRVVAERRGKAATTREVGIPAARIALSITSISALYRVAYALLDKLHMRQDTGKKREKVCRLLVPAVSGLIAGAAYGVYPKEAARGYIGLIVASKAAEFIYNYLDDEGYLEFKPRLLGSWALFPLSLSQLYYTFIFHPDCCPKTVSSILFRLSDGYIPDAPTSFSSTDHWPSPEEVVSSVAEISRQRYPAFESPILFPDTFRVPEGLESIEPVISMAHPAITTLTGALMHPYQRSEFRTYLELILRKMSSVSKYVFAAYAISGLLRSKGQGVGGRLGSLATSLGYSIRTTIFIVMTAASAWSGVGVMQKLLGRNMLPLYRYRVIGFMAGLWAFVDQVNGHARYMYAARLAVLSYWNTLVKQGRVKPLPYGDVALFAFSFSILMTLLDHAPGSISGPTFRKALSWIKSDQSTDPCDDSNDKSKVKLQ</sequence>
<dbReference type="EMBL" id="SWFS01000163">
    <property type="protein sequence ID" value="KAA8915479.1"/>
    <property type="molecule type" value="Genomic_DNA"/>
</dbReference>
<gene>
    <name evidence="2" type="ORF">TRICI_002400</name>
</gene>
<dbReference type="OrthoDB" id="291792at2759"/>
<name>A0A642V6X0_9ASCO</name>
<evidence type="ECO:0000313" key="2">
    <source>
        <dbReference type="EMBL" id="KAA8915479.1"/>
    </source>
</evidence>
<dbReference type="VEuPathDB" id="FungiDB:TRICI_002400"/>
<accession>A0A642V6X0</accession>